<keyword evidence="6 12" id="KW-0472">Membrane</keyword>
<evidence type="ECO:0000256" key="13">
    <source>
        <dbReference type="SAM" id="Phobius"/>
    </source>
</evidence>
<dbReference type="PANTHER" id="PTHR10067:SF6">
    <property type="entry name" value="PHOSPHATIDYLSERINE DECARBOXYLASE PROENZYME, MITOCHONDRIAL"/>
    <property type="match status" value="1"/>
</dbReference>
<sequence length="278" mass="31816">MHTRYQSLLPQHSLSRFAGWIANCKQPWIKNRLIHGFIRHYQVDMTLAREENPNRYINFNHFFTRSLKTEMRPISSDTRDIVSPVDGTISQIGHIKKNQLIQAKKVNYNLQALLGGSAKIATQFQGGEFATFYLAPQDYHRVHIPYSGELKEMIYVPGRLFSVDDQTTKELPNLFVRNERVITLFSTSIGPMAVILVGAMLVGSINITWEGVIVPALKRHIYHWHYLDNKISLLKGQEIGQFQLGSTVIILFAPNRMKWLAELSGKKMKFGECIGQTT</sequence>
<dbReference type="RefSeq" id="WP_071662015.1">
    <property type="nucleotide sequence ID" value="NZ_LUKY01000029.1"/>
</dbReference>
<comment type="PTM">
    <text evidence="12">Is synthesized initially as an inactive proenzyme. Formation of the active enzyme involves a self-maturation process in which the active site pyruvoyl group is generated from an internal serine residue via an autocatalytic post-translational modification. Two non-identical subunits are generated from the proenzyme in this reaction, and the pyruvate is formed at the N-terminus of the alpha chain, which is derived from the carboxyl end of the proenzyme. The autoendoproteolytic cleavage occurs by a canonical serine protease mechanism, in which the side chain hydroxyl group of the serine supplies its oxygen atom to form the C-terminus of the beta chain, while the remainder of the serine residue undergoes an oxidative deamination to produce ammonia and the pyruvoyl prosthetic group on the alpha chain. During this reaction, the Ser that is part of the protease active site of the proenzyme becomes the pyruvoyl prosthetic group, which constitutes an essential element of the active site of the mature decarboxylase.</text>
</comment>
<comment type="subcellular location">
    <subcellularLocation>
        <location evidence="12">Cell membrane</location>
        <topology evidence="12">Peripheral membrane protein</topology>
    </subcellularLocation>
</comment>
<comment type="similarity">
    <text evidence="12">Belongs to the phosphatidylserine decarboxylase family. PSD-B subfamily. Prokaryotic type I sub-subfamily.</text>
</comment>
<keyword evidence="15" id="KW-1185">Reference proteome</keyword>
<keyword evidence="10 12" id="KW-1208">Phospholipid metabolism</keyword>
<keyword evidence="2 12" id="KW-1003">Cell membrane</keyword>
<evidence type="ECO:0000256" key="6">
    <source>
        <dbReference type="ARBA" id="ARBA00023136"/>
    </source>
</evidence>
<evidence type="ECO:0000256" key="9">
    <source>
        <dbReference type="ARBA" id="ARBA00023239"/>
    </source>
</evidence>
<dbReference type="Pfam" id="PF02666">
    <property type="entry name" value="PS_Dcarbxylase"/>
    <property type="match status" value="1"/>
</dbReference>
<dbReference type="NCBIfam" id="TIGR00163">
    <property type="entry name" value="PS_decarb"/>
    <property type="match status" value="1"/>
</dbReference>
<dbReference type="EMBL" id="LUKY01000029">
    <property type="protein sequence ID" value="OIZ95794.1"/>
    <property type="molecule type" value="Genomic_DNA"/>
</dbReference>
<evidence type="ECO:0000256" key="2">
    <source>
        <dbReference type="ARBA" id="ARBA00022475"/>
    </source>
</evidence>
<dbReference type="OrthoDB" id="9802030at2"/>
<proteinExistence type="inferred from homology"/>
<keyword evidence="7 12" id="KW-0865">Zymogen</keyword>
<keyword evidence="3 12" id="KW-0444">Lipid biosynthesis</keyword>
<evidence type="ECO:0000313" key="14">
    <source>
        <dbReference type="EMBL" id="OIZ95794.1"/>
    </source>
</evidence>
<comment type="function">
    <text evidence="12">Catalyzes the formation of phosphatidylethanolamine (PtdEtn) from phosphatidylserine (PtdSer).</text>
</comment>
<reference evidence="14 15" key="1">
    <citation type="submission" date="2016-03" db="EMBL/GenBank/DDBJ databases">
        <title>Comparative genomics of Rickettsiella.</title>
        <authorList>
            <person name="Chandler C."/>
            <person name="Wang Y."/>
        </authorList>
    </citation>
    <scope>NUCLEOTIDE SEQUENCE [LARGE SCALE GENOMIC DNA]</scope>
    <source>
        <strain evidence="14 15">RCFS May 2013</strain>
    </source>
</reference>
<dbReference type="InterPro" id="IPR033177">
    <property type="entry name" value="PSD-B"/>
</dbReference>
<dbReference type="EC" id="4.1.1.65" evidence="12"/>
<gene>
    <name evidence="12" type="primary">psd</name>
    <name evidence="14" type="ORF">A1D18_01295</name>
</gene>
<name>A0A1J8NLL1_9COXI</name>
<feature type="chain" id="PRO_5023279486" description="Phosphatidylserine decarboxylase beta chain" evidence="12">
    <location>
        <begin position="1"/>
        <end position="245"/>
    </location>
</feature>
<keyword evidence="9 12" id="KW-0456">Lyase</keyword>
<evidence type="ECO:0000256" key="5">
    <source>
        <dbReference type="ARBA" id="ARBA00023098"/>
    </source>
</evidence>
<protein>
    <recommendedName>
        <fullName evidence="12">Phosphatidylserine decarboxylase proenzyme</fullName>
        <ecNumber evidence="12">4.1.1.65</ecNumber>
    </recommendedName>
    <component>
        <recommendedName>
            <fullName evidence="12">Phosphatidylserine decarboxylase alpha chain</fullName>
        </recommendedName>
    </component>
    <component>
        <recommendedName>
            <fullName evidence="12">Phosphatidylserine decarboxylase beta chain</fullName>
        </recommendedName>
    </component>
</protein>
<keyword evidence="4 12" id="KW-0210">Decarboxylase</keyword>
<dbReference type="GO" id="GO:0004609">
    <property type="term" value="F:phosphatidylserine decarboxylase activity"/>
    <property type="evidence" value="ECO:0007669"/>
    <property type="project" value="UniProtKB-UniRule"/>
</dbReference>
<evidence type="ECO:0000256" key="4">
    <source>
        <dbReference type="ARBA" id="ARBA00022793"/>
    </source>
</evidence>
<comment type="pathway">
    <text evidence="1">Lipid metabolism.</text>
</comment>
<feature type="site" description="Cleavage (non-hydrolytic); by autocatalysis" evidence="12">
    <location>
        <begin position="245"/>
        <end position="246"/>
    </location>
</feature>
<evidence type="ECO:0000256" key="3">
    <source>
        <dbReference type="ARBA" id="ARBA00022516"/>
    </source>
</evidence>
<feature type="modified residue" description="Pyruvic acid (Ser); by autocatalysis" evidence="12">
    <location>
        <position position="246"/>
    </location>
</feature>
<feature type="chain" id="PRO_5023279485" description="Phosphatidylserine decarboxylase alpha chain" evidence="12">
    <location>
        <begin position="246"/>
        <end position="278"/>
    </location>
</feature>
<comment type="cofactor">
    <cofactor evidence="12">
        <name>pyruvate</name>
        <dbReference type="ChEBI" id="CHEBI:15361"/>
    </cofactor>
    <text evidence="12">Binds 1 pyruvoyl group covalently per subunit.</text>
</comment>
<evidence type="ECO:0000313" key="15">
    <source>
        <dbReference type="Proteomes" id="UP000183924"/>
    </source>
</evidence>
<dbReference type="InterPro" id="IPR003817">
    <property type="entry name" value="PS_Dcarbxylase"/>
</dbReference>
<evidence type="ECO:0000256" key="7">
    <source>
        <dbReference type="ARBA" id="ARBA00023145"/>
    </source>
</evidence>
<dbReference type="AlphaFoldDB" id="A0A1J8NLL1"/>
<comment type="subunit">
    <text evidence="12">Heterodimer of a large membrane-associated beta subunit and a small pyruvoyl-containing alpha subunit.</text>
</comment>
<keyword evidence="13" id="KW-0812">Transmembrane</keyword>
<dbReference type="UniPathway" id="UPA00558">
    <property type="reaction ID" value="UER00616"/>
</dbReference>
<feature type="active site" description="Charge relay system; for autoendoproteolytic cleavage activity" evidence="12">
    <location>
        <position position="246"/>
    </location>
</feature>
<dbReference type="PANTHER" id="PTHR10067">
    <property type="entry name" value="PHOSPHATIDYLSERINE DECARBOXYLASE"/>
    <property type="match status" value="1"/>
</dbReference>
<keyword evidence="8 12" id="KW-0594">Phospholipid biosynthesis</keyword>
<evidence type="ECO:0000256" key="10">
    <source>
        <dbReference type="ARBA" id="ARBA00023264"/>
    </source>
</evidence>
<evidence type="ECO:0000256" key="11">
    <source>
        <dbReference type="ARBA" id="ARBA00023317"/>
    </source>
</evidence>
<dbReference type="STRING" id="1225476.A1D18_01295"/>
<evidence type="ECO:0000256" key="12">
    <source>
        <dbReference type="HAMAP-Rule" id="MF_00662"/>
    </source>
</evidence>
<organism evidence="14 15">
    <name type="scientific">Candidatus Rickettsiella isopodorum</name>
    <dbReference type="NCBI Taxonomy" id="1225476"/>
    <lineage>
        <taxon>Bacteria</taxon>
        <taxon>Pseudomonadati</taxon>
        <taxon>Pseudomonadota</taxon>
        <taxon>Gammaproteobacteria</taxon>
        <taxon>Legionellales</taxon>
        <taxon>Coxiellaceae</taxon>
        <taxon>Rickettsiella</taxon>
    </lineage>
</organism>
<keyword evidence="5 12" id="KW-0443">Lipid metabolism</keyword>
<feature type="active site" description="Charge relay system; for autoendoproteolytic cleavage activity" evidence="12">
    <location>
        <position position="143"/>
    </location>
</feature>
<dbReference type="GO" id="GO:0005886">
    <property type="term" value="C:plasma membrane"/>
    <property type="evidence" value="ECO:0007669"/>
    <property type="project" value="UniProtKB-SubCell"/>
</dbReference>
<comment type="pathway">
    <text evidence="12">Phospholipid metabolism; phosphatidylethanolamine biosynthesis; phosphatidylethanolamine from CDP-diacylglycerol: step 2/2.</text>
</comment>
<feature type="active site" description="Schiff-base intermediate with substrate; via pyruvic acid; for decarboxylase activity" evidence="12">
    <location>
        <position position="246"/>
    </location>
</feature>
<comment type="caution">
    <text evidence="14">The sequence shown here is derived from an EMBL/GenBank/DDBJ whole genome shotgun (WGS) entry which is preliminary data.</text>
</comment>
<feature type="transmembrane region" description="Helical" evidence="13">
    <location>
        <begin position="189"/>
        <end position="209"/>
    </location>
</feature>
<keyword evidence="13" id="KW-1133">Transmembrane helix</keyword>
<evidence type="ECO:0000256" key="8">
    <source>
        <dbReference type="ARBA" id="ARBA00023209"/>
    </source>
</evidence>
<evidence type="ECO:0000256" key="1">
    <source>
        <dbReference type="ARBA" id="ARBA00005189"/>
    </source>
</evidence>
<dbReference type="HAMAP" id="MF_00662">
    <property type="entry name" value="PS_decarb_PSD_B_type1"/>
    <property type="match status" value="1"/>
</dbReference>
<dbReference type="GO" id="GO:0006646">
    <property type="term" value="P:phosphatidylethanolamine biosynthetic process"/>
    <property type="evidence" value="ECO:0007669"/>
    <property type="project" value="UniProtKB-UniRule"/>
</dbReference>
<keyword evidence="11 12" id="KW-0670">Pyruvate</keyword>
<dbReference type="InterPro" id="IPR033178">
    <property type="entry name" value="PSD_type1_pro"/>
</dbReference>
<comment type="catalytic activity">
    <reaction evidence="12">
        <text>a 1,2-diacyl-sn-glycero-3-phospho-L-serine + H(+) = a 1,2-diacyl-sn-glycero-3-phosphoethanolamine + CO2</text>
        <dbReference type="Rhea" id="RHEA:20828"/>
        <dbReference type="ChEBI" id="CHEBI:15378"/>
        <dbReference type="ChEBI" id="CHEBI:16526"/>
        <dbReference type="ChEBI" id="CHEBI:57262"/>
        <dbReference type="ChEBI" id="CHEBI:64612"/>
        <dbReference type="EC" id="4.1.1.65"/>
    </reaction>
</comment>
<accession>A0A1J8NLL1</accession>
<feature type="active site" description="Charge relay system; for autoendoproteolytic cleavage activity" evidence="12">
    <location>
        <position position="86"/>
    </location>
</feature>
<dbReference type="Proteomes" id="UP000183924">
    <property type="component" value="Unassembled WGS sequence"/>
</dbReference>